<sequence length="268" mass="31426">MKHLTLIVFSILLISCKTNQKENEVTSNPKIALLGTFHFGETTDYSSMDMDNFDSKKRQKEMEELVQALKKFKPTKILLECTLKDEAFFQEAYMNYINGQTQLKMDEREQIGFRLASELNHTTIYCIDYKLPVPLDSLSNFAEKHMKPEFLSFLASIERNDENDSKVLAAKSLKKYYAFKNSDEEDQKNKRQYIQETAKFVSDSTYIGIKFVSTWWERNFHIMSNIDRHIGYTDRVLVLIGGAHRAVLKDFYKARNDVHYEEIANYLQ</sequence>
<proteinExistence type="predicted"/>
<protein>
    <recommendedName>
        <fullName evidence="3">TraB family protein</fullName>
    </recommendedName>
</protein>
<dbReference type="InterPro" id="IPR043749">
    <property type="entry name" value="DUF5694"/>
</dbReference>
<organism evidence="1 2">
    <name type="scientific">Flagellimonas meridianipacifica</name>
    <dbReference type="NCBI Taxonomy" id="1080225"/>
    <lineage>
        <taxon>Bacteria</taxon>
        <taxon>Pseudomonadati</taxon>
        <taxon>Bacteroidota</taxon>
        <taxon>Flavobacteriia</taxon>
        <taxon>Flavobacteriales</taxon>
        <taxon>Flavobacteriaceae</taxon>
        <taxon>Flagellimonas</taxon>
    </lineage>
</organism>
<reference evidence="1 2" key="1">
    <citation type="submission" date="2018-03" db="EMBL/GenBank/DDBJ databases">
        <title>Genomic Encyclopedia of Archaeal and Bacterial Type Strains, Phase II (KMG-II): from individual species to whole genera.</title>
        <authorList>
            <person name="Goeker M."/>
        </authorList>
    </citation>
    <scope>NUCLEOTIDE SEQUENCE [LARGE SCALE GENOMIC DNA]</scope>
    <source>
        <strain evidence="1 2">DSM 25027</strain>
    </source>
</reference>
<comment type="caution">
    <text evidence="1">The sequence shown here is derived from an EMBL/GenBank/DDBJ whole genome shotgun (WGS) entry which is preliminary data.</text>
</comment>
<dbReference type="Proteomes" id="UP000237640">
    <property type="component" value="Unassembled WGS sequence"/>
</dbReference>
<keyword evidence="2" id="KW-1185">Reference proteome</keyword>
<name>A0A2T0M8Y4_9FLAO</name>
<dbReference type="PROSITE" id="PS51257">
    <property type="entry name" value="PROKAR_LIPOPROTEIN"/>
    <property type="match status" value="1"/>
</dbReference>
<dbReference type="AlphaFoldDB" id="A0A2T0M8Y4"/>
<evidence type="ECO:0000313" key="1">
    <source>
        <dbReference type="EMBL" id="PRX53939.1"/>
    </source>
</evidence>
<dbReference type="Pfam" id="PF18950">
    <property type="entry name" value="DUF5694"/>
    <property type="match status" value="1"/>
</dbReference>
<accession>A0A2T0M8Y4</accession>
<evidence type="ECO:0000313" key="2">
    <source>
        <dbReference type="Proteomes" id="UP000237640"/>
    </source>
</evidence>
<gene>
    <name evidence="1" type="ORF">CLV81_2332</name>
</gene>
<dbReference type="EMBL" id="PVYX01000002">
    <property type="protein sequence ID" value="PRX53939.1"/>
    <property type="molecule type" value="Genomic_DNA"/>
</dbReference>
<evidence type="ECO:0008006" key="3">
    <source>
        <dbReference type="Google" id="ProtNLM"/>
    </source>
</evidence>